<comment type="caution">
    <text evidence="6">The sequence shown here is derived from an EMBL/GenBank/DDBJ whole genome shotgun (WGS) entry which is preliminary data.</text>
</comment>
<feature type="domain" description="HTH tetR-type" evidence="5">
    <location>
        <begin position="6"/>
        <end position="66"/>
    </location>
</feature>
<keyword evidence="3" id="KW-0804">Transcription</keyword>
<keyword evidence="7" id="KW-1185">Reference proteome</keyword>
<dbReference type="PROSITE" id="PS50977">
    <property type="entry name" value="HTH_TETR_2"/>
    <property type="match status" value="1"/>
</dbReference>
<sequence length="187" mass="20694">MGRPRVIDRERLLDMAEDIARHEGVARLTLGALALAAGVSKGGVQAIFGTKDQLMDALFARWVGEYDSELTAKVGPTPSPLQALGAHIDLTRDIDEAEAHRAAGLLTVLLSTADQRQKSNDWYRGRLDLADLSTPQGRRARIAFLATEGAFFLRCFGLLKMDEPEWHDILDDIRRELMPDNSGKLNQ</sequence>
<keyword evidence="1" id="KW-0805">Transcription regulation</keyword>
<protein>
    <recommendedName>
        <fullName evidence="5">HTH tetR-type domain-containing protein</fullName>
    </recommendedName>
</protein>
<dbReference type="STRING" id="28066.RF819_15375"/>
<dbReference type="Pfam" id="PF00440">
    <property type="entry name" value="TetR_N"/>
    <property type="match status" value="1"/>
</dbReference>
<feature type="DNA-binding region" description="H-T-H motif" evidence="4">
    <location>
        <begin position="29"/>
        <end position="48"/>
    </location>
</feature>
<dbReference type="PANTHER" id="PTHR47506">
    <property type="entry name" value="TRANSCRIPTIONAL REGULATORY PROTEIN"/>
    <property type="match status" value="1"/>
</dbReference>
<dbReference type="GO" id="GO:0003677">
    <property type="term" value="F:DNA binding"/>
    <property type="evidence" value="ECO:0007669"/>
    <property type="project" value="UniProtKB-UniRule"/>
</dbReference>
<dbReference type="EMBL" id="MTJN01000002">
    <property type="protein sequence ID" value="OOV07918.1"/>
    <property type="molecule type" value="Genomic_DNA"/>
</dbReference>
<dbReference type="Gene3D" id="1.10.357.10">
    <property type="entry name" value="Tetracycline Repressor, domain 2"/>
    <property type="match status" value="1"/>
</dbReference>
<dbReference type="AlphaFoldDB" id="A0A1T1AVE4"/>
<organism evidence="6 7">
    <name type="scientific">Rhodoferax fermentans</name>
    <dbReference type="NCBI Taxonomy" id="28066"/>
    <lineage>
        <taxon>Bacteria</taxon>
        <taxon>Pseudomonadati</taxon>
        <taxon>Pseudomonadota</taxon>
        <taxon>Betaproteobacteria</taxon>
        <taxon>Burkholderiales</taxon>
        <taxon>Comamonadaceae</taxon>
        <taxon>Rhodoferax</taxon>
    </lineage>
</organism>
<dbReference type="InterPro" id="IPR001647">
    <property type="entry name" value="HTH_TetR"/>
</dbReference>
<dbReference type="Proteomes" id="UP000190750">
    <property type="component" value="Unassembled WGS sequence"/>
</dbReference>
<dbReference type="InterPro" id="IPR009057">
    <property type="entry name" value="Homeodomain-like_sf"/>
</dbReference>
<dbReference type="RefSeq" id="WP_078365786.1">
    <property type="nucleotide sequence ID" value="NZ_MTJN01000002.1"/>
</dbReference>
<dbReference type="Pfam" id="PF17937">
    <property type="entry name" value="TetR_C_28"/>
    <property type="match status" value="1"/>
</dbReference>
<evidence type="ECO:0000259" key="5">
    <source>
        <dbReference type="PROSITE" id="PS50977"/>
    </source>
</evidence>
<evidence type="ECO:0000256" key="3">
    <source>
        <dbReference type="ARBA" id="ARBA00023163"/>
    </source>
</evidence>
<evidence type="ECO:0000313" key="7">
    <source>
        <dbReference type="Proteomes" id="UP000190750"/>
    </source>
</evidence>
<dbReference type="OrthoDB" id="9809772at2"/>
<dbReference type="PANTHER" id="PTHR47506:SF1">
    <property type="entry name" value="HTH-TYPE TRANSCRIPTIONAL REGULATOR YJDC"/>
    <property type="match status" value="1"/>
</dbReference>
<keyword evidence="2 4" id="KW-0238">DNA-binding</keyword>
<dbReference type="InterPro" id="IPR041479">
    <property type="entry name" value="TetR_CgmR_C"/>
</dbReference>
<reference evidence="6 7" key="1">
    <citation type="submission" date="2017-01" db="EMBL/GenBank/DDBJ databases">
        <title>Genome sequencing of Rhodoferax fermentans JCM 7819.</title>
        <authorList>
            <person name="Kim Y.J."/>
            <person name="Farh M.E.-A."/>
            <person name="Yang D.-C."/>
        </authorList>
    </citation>
    <scope>NUCLEOTIDE SEQUENCE [LARGE SCALE GENOMIC DNA]</scope>
    <source>
        <strain evidence="6 7">JCM 7819</strain>
    </source>
</reference>
<evidence type="ECO:0000256" key="1">
    <source>
        <dbReference type="ARBA" id="ARBA00023015"/>
    </source>
</evidence>
<proteinExistence type="predicted"/>
<dbReference type="SUPFAM" id="SSF46689">
    <property type="entry name" value="Homeodomain-like"/>
    <property type="match status" value="1"/>
</dbReference>
<evidence type="ECO:0000256" key="2">
    <source>
        <dbReference type="ARBA" id="ARBA00023125"/>
    </source>
</evidence>
<evidence type="ECO:0000313" key="6">
    <source>
        <dbReference type="EMBL" id="OOV07918.1"/>
    </source>
</evidence>
<gene>
    <name evidence="6" type="ORF">RF819_15375</name>
</gene>
<accession>A0A1T1AVE4</accession>
<evidence type="ECO:0000256" key="4">
    <source>
        <dbReference type="PROSITE-ProRule" id="PRU00335"/>
    </source>
</evidence>
<name>A0A1T1AVE4_RHOFE</name>